<dbReference type="STRING" id="888064.HMPREF9088_0824"/>
<dbReference type="EMBL" id="AEPV01000029">
    <property type="protein sequence ID" value="EFU74347.1"/>
    <property type="molecule type" value="Genomic_DNA"/>
</dbReference>
<dbReference type="AlphaFoldDB" id="E6LEN4"/>
<dbReference type="eggNOG" id="COG3860">
    <property type="taxonomic scope" value="Bacteria"/>
</dbReference>
<evidence type="ECO:0000313" key="3">
    <source>
        <dbReference type="Proteomes" id="UP000010296"/>
    </source>
</evidence>
<sequence>MEISTSAVRNQRFKLKEKERQATQFLSVMSLLKNGHDWQVHRGATMIDERYQIHEEERQHVCDTYFDEQGRLKQLPSKEKRKIIVLQKLSQLFDFQKNYSERAVNDLLKMKVDDYVTVRRYLIEYGFFRRTKDGATYWRQG</sequence>
<gene>
    <name evidence="2" type="ORF">HMPREF9088_0824</name>
</gene>
<evidence type="ECO:0000313" key="2">
    <source>
        <dbReference type="EMBL" id="EFU74347.1"/>
    </source>
</evidence>
<proteinExistence type="predicted"/>
<accession>E6LEN4</accession>
<reference evidence="2 3" key="1">
    <citation type="submission" date="2010-12" db="EMBL/GenBank/DDBJ databases">
        <authorList>
            <person name="Muzny D."/>
            <person name="Qin X."/>
            <person name="Deng J."/>
            <person name="Jiang H."/>
            <person name="Liu Y."/>
            <person name="Qu J."/>
            <person name="Song X.-Z."/>
            <person name="Zhang L."/>
            <person name="Thornton R."/>
            <person name="Coyle M."/>
            <person name="Francisco L."/>
            <person name="Jackson L."/>
            <person name="Javaid M."/>
            <person name="Korchina V."/>
            <person name="Kovar C."/>
            <person name="Mata R."/>
            <person name="Mathew T."/>
            <person name="Ngo R."/>
            <person name="Nguyen L."/>
            <person name="Nguyen N."/>
            <person name="Okwuonu G."/>
            <person name="Ongeri F."/>
            <person name="Pham C."/>
            <person name="Simmons D."/>
            <person name="Wilczek-Boney K."/>
            <person name="Hale W."/>
            <person name="Jakkamsetti A."/>
            <person name="Pham P."/>
            <person name="Ruth R."/>
            <person name="San Lucas F."/>
            <person name="Warren J."/>
            <person name="Zhang J."/>
            <person name="Zhao Z."/>
            <person name="Zhou C."/>
            <person name="Zhu D."/>
            <person name="Lee S."/>
            <person name="Bess C."/>
            <person name="Blankenburg K."/>
            <person name="Forbes L."/>
            <person name="Fu Q."/>
            <person name="Gubbala S."/>
            <person name="Hirani K."/>
            <person name="Jayaseelan J.C."/>
            <person name="Lara F."/>
            <person name="Munidasa M."/>
            <person name="Palculict T."/>
            <person name="Patil S."/>
            <person name="Pu L.-L."/>
            <person name="Saada N."/>
            <person name="Tang L."/>
            <person name="Weissenberger G."/>
            <person name="Zhu Y."/>
            <person name="Hemphill L."/>
            <person name="Shang Y."/>
            <person name="Youmans B."/>
            <person name="Ayvaz T."/>
            <person name="Ross M."/>
            <person name="Santibanez J."/>
            <person name="Aqrawi P."/>
            <person name="Gross S."/>
            <person name="Joshi V."/>
            <person name="Fowler G."/>
            <person name="Nazareth L."/>
            <person name="Reid J."/>
            <person name="Worley K."/>
            <person name="Petrosino J."/>
            <person name="Highlander S."/>
            <person name="Gibbs R."/>
        </authorList>
    </citation>
    <scope>NUCLEOTIDE SEQUENCE [LARGE SCALE GENOMIC DNA]</scope>
    <source>
        <strain evidence="3">DSM 15952 / CCUG 50447 / LMG 22039 / TP 1.5</strain>
    </source>
</reference>
<keyword evidence="3" id="KW-1185">Reference proteome</keyword>
<organism evidence="2 3">
    <name type="scientific">Enterococcus italicus (strain DSM 15952 / CCUG 50447 / LMG 22039 / TP 1.5)</name>
    <dbReference type="NCBI Taxonomy" id="888064"/>
    <lineage>
        <taxon>Bacteria</taxon>
        <taxon>Bacillati</taxon>
        <taxon>Bacillota</taxon>
        <taxon>Bacilli</taxon>
        <taxon>Lactobacillales</taxon>
        <taxon>Enterococcaceae</taxon>
        <taxon>Enterococcus</taxon>
    </lineage>
</organism>
<dbReference type="InterPro" id="IPR018656">
    <property type="entry name" value="DUF2087"/>
</dbReference>
<dbReference type="PATRIC" id="fig|888064.11.peg.1476"/>
<name>E6LEN4_ENTI1</name>
<protein>
    <recommendedName>
        <fullName evidence="1">DUF2087 domain-containing protein</fullName>
    </recommendedName>
</protein>
<evidence type="ECO:0000259" key="1">
    <source>
        <dbReference type="Pfam" id="PF09860"/>
    </source>
</evidence>
<dbReference type="Pfam" id="PF09860">
    <property type="entry name" value="DUF2087"/>
    <property type="match status" value="1"/>
</dbReference>
<comment type="caution">
    <text evidence="2">The sequence shown here is derived from an EMBL/GenBank/DDBJ whole genome shotgun (WGS) entry which is preliminary data.</text>
</comment>
<dbReference type="RefSeq" id="WP_007207845.1">
    <property type="nucleotide sequence ID" value="NZ_GL622241.1"/>
</dbReference>
<dbReference type="HOGENOM" id="CLU_1822379_0_0_9"/>
<dbReference type="Proteomes" id="UP000010296">
    <property type="component" value="Unassembled WGS sequence"/>
</dbReference>
<feature type="domain" description="DUF2087" evidence="1">
    <location>
        <begin position="71"/>
        <end position="139"/>
    </location>
</feature>